<dbReference type="AlphaFoldDB" id="A0A8T2TJV9"/>
<organism evidence="2 3">
    <name type="scientific">Ceratopteris richardii</name>
    <name type="common">Triangle waterfern</name>
    <dbReference type="NCBI Taxonomy" id="49495"/>
    <lineage>
        <taxon>Eukaryota</taxon>
        <taxon>Viridiplantae</taxon>
        <taxon>Streptophyta</taxon>
        <taxon>Embryophyta</taxon>
        <taxon>Tracheophyta</taxon>
        <taxon>Polypodiopsida</taxon>
        <taxon>Polypodiidae</taxon>
        <taxon>Polypodiales</taxon>
        <taxon>Pteridineae</taxon>
        <taxon>Pteridaceae</taxon>
        <taxon>Parkerioideae</taxon>
        <taxon>Ceratopteris</taxon>
    </lineage>
</organism>
<evidence type="ECO:0000256" key="1">
    <source>
        <dbReference type="SAM" id="Phobius"/>
    </source>
</evidence>
<proteinExistence type="predicted"/>
<keyword evidence="1" id="KW-1133">Transmembrane helix</keyword>
<keyword evidence="1" id="KW-0812">Transmembrane</keyword>
<name>A0A8T2TJV9_CERRI</name>
<gene>
    <name evidence="2" type="ORF">KP509_13G070000</name>
</gene>
<accession>A0A8T2TJV9</accession>
<dbReference type="Proteomes" id="UP000825935">
    <property type="component" value="Chromosome 13"/>
</dbReference>
<feature type="transmembrane region" description="Helical" evidence="1">
    <location>
        <begin position="138"/>
        <end position="157"/>
    </location>
</feature>
<comment type="caution">
    <text evidence="2">The sequence shown here is derived from an EMBL/GenBank/DDBJ whole genome shotgun (WGS) entry which is preliminary data.</text>
</comment>
<keyword evidence="3" id="KW-1185">Reference proteome</keyword>
<protein>
    <submittedName>
        <fullName evidence="2">Uncharacterized protein</fullName>
    </submittedName>
</protein>
<keyword evidence="1" id="KW-0472">Membrane</keyword>
<evidence type="ECO:0000313" key="2">
    <source>
        <dbReference type="EMBL" id="KAH7421664.1"/>
    </source>
</evidence>
<dbReference type="EMBL" id="CM035418">
    <property type="protein sequence ID" value="KAH7421664.1"/>
    <property type="molecule type" value="Genomic_DNA"/>
</dbReference>
<sequence>MKMQEDKNLYRENRALTVSVDVALALPILLDPTLGQAITVNHGAPPEAMSSEIADLTRLPTAAQYGDSTISPLREPLDDSIWAITLHQHDVAMMSDTRSTRLSALPSYKPLILLADAPLILLRYGFPNCDLDVSLLSLLFVGTVIPIHQLVAELFQLKTFFPF</sequence>
<reference evidence="2" key="1">
    <citation type="submission" date="2021-08" db="EMBL/GenBank/DDBJ databases">
        <title>WGS assembly of Ceratopteris richardii.</title>
        <authorList>
            <person name="Marchant D.B."/>
            <person name="Chen G."/>
            <person name="Jenkins J."/>
            <person name="Shu S."/>
            <person name="Leebens-Mack J."/>
            <person name="Grimwood J."/>
            <person name="Schmutz J."/>
            <person name="Soltis P."/>
            <person name="Soltis D."/>
            <person name="Chen Z.-H."/>
        </authorList>
    </citation>
    <scope>NUCLEOTIDE SEQUENCE</scope>
    <source>
        <strain evidence="2">Whitten #5841</strain>
        <tissue evidence="2">Leaf</tissue>
    </source>
</reference>
<evidence type="ECO:0000313" key="3">
    <source>
        <dbReference type="Proteomes" id="UP000825935"/>
    </source>
</evidence>